<evidence type="ECO:0000256" key="3">
    <source>
        <dbReference type="ARBA" id="ARBA00022741"/>
    </source>
</evidence>
<evidence type="ECO:0000259" key="8">
    <source>
        <dbReference type="PROSITE" id="PS50862"/>
    </source>
</evidence>
<dbReference type="InterPro" id="IPR047090">
    <property type="entry name" value="AspRS_core"/>
</dbReference>
<keyword evidence="4 7" id="KW-0067">ATP-binding</keyword>
<dbReference type="InterPro" id="IPR004524">
    <property type="entry name" value="Asp-tRNA-ligase_1"/>
</dbReference>
<dbReference type="InterPro" id="IPR045864">
    <property type="entry name" value="aa-tRNA-synth_II/BPL/LPL"/>
</dbReference>
<keyword evidence="6 7" id="KW-0030">Aminoacyl-tRNA synthetase</keyword>
<evidence type="ECO:0000256" key="6">
    <source>
        <dbReference type="ARBA" id="ARBA00023146"/>
    </source>
</evidence>
<dbReference type="PANTHER" id="PTHR22594:SF5">
    <property type="entry name" value="ASPARTATE--TRNA LIGASE, MITOCHONDRIAL"/>
    <property type="match status" value="1"/>
</dbReference>
<dbReference type="AlphaFoldDB" id="A0A1F8F375"/>
<feature type="binding site" evidence="7">
    <location>
        <position position="230"/>
    </location>
    <ligand>
        <name>L-aspartate</name>
        <dbReference type="ChEBI" id="CHEBI:29991"/>
    </ligand>
</feature>
<evidence type="ECO:0000256" key="5">
    <source>
        <dbReference type="ARBA" id="ARBA00022917"/>
    </source>
</evidence>
<comment type="catalytic activity">
    <reaction evidence="7">
        <text>tRNA(Asp) + L-aspartate + ATP = L-aspartyl-tRNA(Asp) + AMP + diphosphate</text>
        <dbReference type="Rhea" id="RHEA:19649"/>
        <dbReference type="Rhea" id="RHEA-COMP:9660"/>
        <dbReference type="Rhea" id="RHEA-COMP:9678"/>
        <dbReference type="ChEBI" id="CHEBI:29991"/>
        <dbReference type="ChEBI" id="CHEBI:30616"/>
        <dbReference type="ChEBI" id="CHEBI:33019"/>
        <dbReference type="ChEBI" id="CHEBI:78442"/>
        <dbReference type="ChEBI" id="CHEBI:78516"/>
        <dbReference type="ChEBI" id="CHEBI:456215"/>
        <dbReference type="EC" id="6.1.1.12"/>
    </reaction>
</comment>
<dbReference type="GO" id="GO:0004815">
    <property type="term" value="F:aspartate-tRNA ligase activity"/>
    <property type="evidence" value="ECO:0007669"/>
    <property type="project" value="UniProtKB-UniRule"/>
</dbReference>
<organism evidence="9 10">
    <name type="scientific">Candidatus Yanofskybacteria bacterium RIFCSPHIGHO2_02_FULL_38_22b</name>
    <dbReference type="NCBI Taxonomy" id="1802673"/>
    <lineage>
        <taxon>Bacteria</taxon>
        <taxon>Candidatus Yanofskyibacteriota</taxon>
    </lineage>
</organism>
<evidence type="ECO:0000256" key="2">
    <source>
        <dbReference type="ARBA" id="ARBA00022598"/>
    </source>
</evidence>
<dbReference type="GO" id="GO:0005524">
    <property type="term" value="F:ATP binding"/>
    <property type="evidence" value="ECO:0007669"/>
    <property type="project" value="UniProtKB-UniRule"/>
</dbReference>
<dbReference type="GO" id="GO:0005737">
    <property type="term" value="C:cytoplasm"/>
    <property type="evidence" value="ECO:0007669"/>
    <property type="project" value="UniProtKB-SubCell"/>
</dbReference>
<name>A0A1F8F375_9BACT</name>
<sequence>MKRTYIAETKDLVGKEVDLFGWVNVRRDQGKIIFIDLRDRSGVVQMVFVKSPEIEVKSKSAERFNLYDLAEKLRPEWVIRVKGLVKQRPEKMVNPEIETGKVEIEPMELEVLNQSEAMPFPIDTDGHDIDEEMRLKYRYLDLKRPRLQKNIKLRSEFVDRIRQFLFKKGFIEIETPILSAPTPEGARTFVVPSRINPGKFFALPQSPQQYKQLLMVAGFEKYFQIARCLRDDDLRADRGFEHSQIDMEMSFVNQEEFMALDEEMITTVAEGMGYKLKQKPFPVFTYQEAMDKFGADKFDLRTEEDKKNGILAFAWVKDFPFFEKNTEGNWTFTHNPFSHAKPEHVGWLLKGENIDKILTTQYDLVCNGFEVGGGSIRAHKSEMLEAVFKVMGYTKEEIQEQFGHMLEAFKYGAPPHGGLAHGIERLIMTFTGEEFLREVQAFPQTSSGRTSVMVAPSELSKKQLKELHLKIEK</sequence>
<dbReference type="EMBL" id="MGJN01000004">
    <property type="protein sequence ID" value="OGN07595.1"/>
    <property type="molecule type" value="Genomic_DNA"/>
</dbReference>
<dbReference type="Pfam" id="PF01336">
    <property type="entry name" value="tRNA_anti-codon"/>
    <property type="match status" value="1"/>
</dbReference>
<dbReference type="CDD" id="cd00777">
    <property type="entry name" value="AspRS_core"/>
    <property type="match status" value="1"/>
</dbReference>
<accession>A0A1F8F375</accession>
<feature type="binding site" evidence="7">
    <location>
        <position position="184"/>
    </location>
    <ligand>
        <name>L-aspartate</name>
        <dbReference type="ChEBI" id="CHEBI:29991"/>
    </ligand>
</feature>
<gene>
    <name evidence="7" type="primary">aspS</name>
    <name evidence="9" type="ORF">A3B86_00680</name>
</gene>
<evidence type="ECO:0000256" key="7">
    <source>
        <dbReference type="HAMAP-Rule" id="MF_00044"/>
    </source>
</evidence>
<evidence type="ECO:0000256" key="1">
    <source>
        <dbReference type="ARBA" id="ARBA00006303"/>
    </source>
</evidence>
<proteinExistence type="inferred from homology"/>
<dbReference type="InterPro" id="IPR004365">
    <property type="entry name" value="NA-bd_OB_tRNA"/>
</dbReference>
<dbReference type="PROSITE" id="PS50862">
    <property type="entry name" value="AA_TRNA_LIGASE_II"/>
    <property type="match status" value="1"/>
</dbReference>
<dbReference type="SUPFAM" id="SSF55681">
    <property type="entry name" value="Class II aaRS and biotin synthetases"/>
    <property type="match status" value="1"/>
</dbReference>
<dbReference type="Pfam" id="PF00152">
    <property type="entry name" value="tRNA-synt_2"/>
    <property type="match status" value="1"/>
</dbReference>
<dbReference type="CDD" id="cd04317">
    <property type="entry name" value="EcAspRS_like_N"/>
    <property type="match status" value="1"/>
</dbReference>
<dbReference type="InterPro" id="IPR006195">
    <property type="entry name" value="aa-tRNA-synth_II"/>
</dbReference>
<dbReference type="InterPro" id="IPR012340">
    <property type="entry name" value="NA-bd_OB-fold"/>
</dbReference>
<dbReference type="PANTHER" id="PTHR22594">
    <property type="entry name" value="ASPARTYL/LYSYL-TRNA SYNTHETASE"/>
    <property type="match status" value="1"/>
</dbReference>
<dbReference type="InterPro" id="IPR002312">
    <property type="entry name" value="Asp/Asn-tRNA-synth_IIb"/>
</dbReference>
<feature type="region of interest" description="Aspartate" evidence="7">
    <location>
        <begin position="208"/>
        <end position="211"/>
    </location>
</feature>
<comment type="caution">
    <text evidence="7">Lacks conserved residue(s) required for the propagation of feature annotation.</text>
</comment>
<dbReference type="EC" id="6.1.1.12" evidence="7"/>
<comment type="caution">
    <text evidence="9">The sequence shown here is derived from an EMBL/GenBank/DDBJ whole genome shotgun (WGS) entry which is preliminary data.</text>
</comment>
<dbReference type="Gene3D" id="2.40.50.140">
    <property type="entry name" value="Nucleic acid-binding proteins"/>
    <property type="match status" value="1"/>
</dbReference>
<feature type="binding site" evidence="7">
    <location>
        <position position="334"/>
    </location>
    <ligand>
        <name>L-aspartate</name>
        <dbReference type="ChEBI" id="CHEBI:29991"/>
    </ligand>
</feature>
<dbReference type="Proteomes" id="UP000176834">
    <property type="component" value="Unassembled WGS sequence"/>
</dbReference>
<keyword evidence="7" id="KW-0963">Cytoplasm</keyword>
<dbReference type="InterPro" id="IPR004115">
    <property type="entry name" value="GAD-like_sf"/>
</dbReference>
<dbReference type="HAMAP" id="MF_00044">
    <property type="entry name" value="Asp_tRNA_synth_type1"/>
    <property type="match status" value="1"/>
</dbReference>
<dbReference type="Gene3D" id="3.30.1360.30">
    <property type="entry name" value="GAD-like domain"/>
    <property type="match status" value="1"/>
</dbReference>
<feature type="binding site" evidence="7">
    <location>
        <begin position="422"/>
        <end position="425"/>
    </location>
    <ligand>
        <name>ATP</name>
        <dbReference type="ChEBI" id="CHEBI:30616"/>
    </ligand>
</feature>
<dbReference type="GO" id="GO:0003676">
    <property type="term" value="F:nucleic acid binding"/>
    <property type="evidence" value="ECO:0007669"/>
    <property type="project" value="InterPro"/>
</dbReference>
<dbReference type="SUPFAM" id="SSF50249">
    <property type="entry name" value="Nucleic acid-binding proteins"/>
    <property type="match status" value="1"/>
</dbReference>
<evidence type="ECO:0000256" key="4">
    <source>
        <dbReference type="ARBA" id="ARBA00022840"/>
    </source>
</evidence>
<evidence type="ECO:0000313" key="10">
    <source>
        <dbReference type="Proteomes" id="UP000176834"/>
    </source>
</evidence>
<dbReference type="GO" id="GO:0006422">
    <property type="term" value="P:aspartyl-tRNA aminoacylation"/>
    <property type="evidence" value="ECO:0007669"/>
    <property type="project" value="UniProtKB-UniRule"/>
</dbReference>
<comment type="subunit">
    <text evidence="7">Homodimer.</text>
</comment>
<comment type="similarity">
    <text evidence="1 7">Belongs to the class-II aminoacyl-tRNA synthetase family. Type 1 subfamily.</text>
</comment>
<dbReference type="InterPro" id="IPR004364">
    <property type="entry name" value="Aa-tRNA-synt_II"/>
</dbReference>
<feature type="domain" description="Aminoacyl-transfer RNA synthetases class-II family profile" evidence="8">
    <location>
        <begin position="151"/>
        <end position="443"/>
    </location>
</feature>
<dbReference type="InterPro" id="IPR047089">
    <property type="entry name" value="Asp-tRNA-ligase_1_N"/>
</dbReference>
<evidence type="ECO:0000313" key="9">
    <source>
        <dbReference type="EMBL" id="OGN07595.1"/>
    </source>
</evidence>
<protein>
    <recommendedName>
        <fullName evidence="7">Aspartate--tRNA ligase</fullName>
        <ecNumber evidence="7">6.1.1.12</ecNumber>
    </recommendedName>
    <alternativeName>
        <fullName evidence="7">Aspartyl-tRNA synthetase</fullName>
        <shortName evidence="7">AspRS</shortName>
    </alternativeName>
</protein>
<feature type="binding site" evidence="7">
    <location>
        <position position="377"/>
    </location>
    <ligand>
        <name>L-aspartate</name>
        <dbReference type="ChEBI" id="CHEBI:29991"/>
    </ligand>
</feature>
<keyword evidence="2 7" id="KW-0436">Ligase</keyword>
<feature type="binding site" evidence="7">
    <location>
        <position position="370"/>
    </location>
    <ligand>
        <name>ATP</name>
        <dbReference type="ChEBI" id="CHEBI:30616"/>
    </ligand>
</feature>
<keyword evidence="3 7" id="KW-0547">Nucleotide-binding</keyword>
<comment type="subcellular location">
    <subcellularLocation>
        <location evidence="7">Cytoplasm</location>
    </subcellularLocation>
</comment>
<dbReference type="PRINTS" id="PR01042">
    <property type="entry name" value="TRNASYNTHASP"/>
</dbReference>
<comment type="function">
    <text evidence="7">Catalyzes the attachment of L-aspartate to tRNA(Asp) in a two-step reaction: L-aspartate is first activated by ATP to form Asp-AMP and then transferred to the acceptor end of tRNA(Asp).</text>
</comment>
<dbReference type="Gene3D" id="3.30.930.10">
    <property type="entry name" value="Bira Bifunctional Protein, Domain 2"/>
    <property type="match status" value="2"/>
</dbReference>
<keyword evidence="5 7" id="KW-0648">Protein biosynthesis</keyword>
<reference evidence="9 10" key="1">
    <citation type="journal article" date="2016" name="Nat. Commun.">
        <title>Thousands of microbial genomes shed light on interconnected biogeochemical processes in an aquifer system.</title>
        <authorList>
            <person name="Anantharaman K."/>
            <person name="Brown C.T."/>
            <person name="Hug L.A."/>
            <person name="Sharon I."/>
            <person name="Castelle C.J."/>
            <person name="Probst A.J."/>
            <person name="Thomas B.C."/>
            <person name="Singh A."/>
            <person name="Wilkins M.J."/>
            <person name="Karaoz U."/>
            <person name="Brodie E.L."/>
            <person name="Williams K.H."/>
            <person name="Hubbard S.S."/>
            <person name="Banfield J.F."/>
        </authorList>
    </citation>
    <scope>NUCLEOTIDE SEQUENCE [LARGE SCALE GENOMIC DNA]</scope>
</reference>